<dbReference type="HAMAP" id="MF_00607">
    <property type="entry name" value="16SrRNA_methyltr_A"/>
    <property type="match status" value="1"/>
</dbReference>
<dbReference type="GO" id="GO:0052908">
    <property type="term" value="F:16S rRNA (adenine(1518)-N(6)/adenine(1519)-N(6))-dimethyltransferase activity"/>
    <property type="evidence" value="ECO:0007669"/>
    <property type="project" value="UniProtKB-EC"/>
</dbReference>
<protein>
    <recommendedName>
        <fullName evidence="7">Ribosomal RNA small subunit methyltransferase A</fullName>
        <ecNumber evidence="7">2.1.1.182</ecNumber>
    </recommendedName>
    <alternativeName>
        <fullName evidence="7">16S rRNA (adenine(1518)-N(6)/adenine(1519)-N(6))-dimethyltransferase</fullName>
    </alternativeName>
    <alternativeName>
        <fullName evidence="7">16S rRNA dimethyladenosine transferase</fullName>
    </alternativeName>
    <alternativeName>
        <fullName evidence="7">16S rRNA dimethylase</fullName>
    </alternativeName>
    <alternativeName>
        <fullName evidence="7">S-adenosylmethionine-6-N', N'-adenosyl(rRNA) dimethyltransferase</fullName>
    </alternativeName>
</protein>
<evidence type="ECO:0000256" key="8">
    <source>
        <dbReference type="PROSITE-ProRule" id="PRU01026"/>
    </source>
</evidence>
<dbReference type="SUPFAM" id="SSF53335">
    <property type="entry name" value="S-adenosyl-L-methionine-dependent methyltransferases"/>
    <property type="match status" value="1"/>
</dbReference>
<dbReference type="InterPro" id="IPR029063">
    <property type="entry name" value="SAM-dependent_MTases_sf"/>
</dbReference>
<comment type="catalytic activity">
    <reaction evidence="7">
        <text>adenosine(1518)/adenosine(1519) in 16S rRNA + 4 S-adenosyl-L-methionine = N(6)-dimethyladenosine(1518)/N(6)-dimethyladenosine(1519) in 16S rRNA + 4 S-adenosyl-L-homocysteine + 4 H(+)</text>
        <dbReference type="Rhea" id="RHEA:19609"/>
        <dbReference type="Rhea" id="RHEA-COMP:10232"/>
        <dbReference type="Rhea" id="RHEA-COMP:10233"/>
        <dbReference type="ChEBI" id="CHEBI:15378"/>
        <dbReference type="ChEBI" id="CHEBI:57856"/>
        <dbReference type="ChEBI" id="CHEBI:59789"/>
        <dbReference type="ChEBI" id="CHEBI:74411"/>
        <dbReference type="ChEBI" id="CHEBI:74493"/>
        <dbReference type="EC" id="2.1.1.182"/>
    </reaction>
</comment>
<dbReference type="AlphaFoldDB" id="A0A1G1KT10"/>
<keyword evidence="5 7" id="KW-0949">S-adenosyl-L-methionine</keyword>
<feature type="binding site" evidence="7 8">
    <location>
        <position position="56"/>
    </location>
    <ligand>
        <name>S-adenosyl-L-methionine</name>
        <dbReference type="ChEBI" id="CHEBI:59789"/>
    </ligand>
</feature>
<keyword evidence="1 7" id="KW-0963">Cytoplasm</keyword>
<dbReference type="Proteomes" id="UP000178187">
    <property type="component" value="Unassembled WGS sequence"/>
</dbReference>
<evidence type="ECO:0000256" key="3">
    <source>
        <dbReference type="ARBA" id="ARBA00022603"/>
    </source>
</evidence>
<evidence type="ECO:0000256" key="2">
    <source>
        <dbReference type="ARBA" id="ARBA00022552"/>
    </source>
</evidence>
<evidence type="ECO:0000313" key="10">
    <source>
        <dbReference type="EMBL" id="OGW95932.1"/>
    </source>
</evidence>
<reference evidence="10 11" key="1">
    <citation type="journal article" date="2016" name="Nat. Commun.">
        <title>Thousands of microbial genomes shed light on interconnected biogeochemical processes in an aquifer system.</title>
        <authorList>
            <person name="Anantharaman K."/>
            <person name="Brown C.T."/>
            <person name="Hug L.A."/>
            <person name="Sharon I."/>
            <person name="Castelle C.J."/>
            <person name="Probst A.J."/>
            <person name="Thomas B.C."/>
            <person name="Singh A."/>
            <person name="Wilkins M.J."/>
            <person name="Karaoz U."/>
            <person name="Brodie E.L."/>
            <person name="Williams K.H."/>
            <person name="Hubbard S.S."/>
            <person name="Banfield J.F."/>
        </authorList>
    </citation>
    <scope>NUCLEOTIDE SEQUENCE [LARGE SCALE GENOMIC DNA]</scope>
</reference>
<organism evidence="10 11">
    <name type="scientific">Candidatus Danuiimicrobium aquiferis</name>
    <dbReference type="NCBI Taxonomy" id="1801832"/>
    <lineage>
        <taxon>Bacteria</taxon>
        <taxon>Pseudomonadati</taxon>
        <taxon>Candidatus Omnitrophota</taxon>
        <taxon>Candidatus Danuiimicrobium</taxon>
    </lineage>
</organism>
<dbReference type="PROSITE" id="PS51689">
    <property type="entry name" value="SAM_RNA_A_N6_MT"/>
    <property type="match status" value="1"/>
</dbReference>
<keyword evidence="4 7" id="KW-0808">Transferase</keyword>
<dbReference type="Gene3D" id="3.40.50.150">
    <property type="entry name" value="Vaccinia Virus protein VP39"/>
    <property type="match status" value="1"/>
</dbReference>
<dbReference type="InterPro" id="IPR011530">
    <property type="entry name" value="rRNA_adenine_dimethylase"/>
</dbReference>
<dbReference type="InterPro" id="IPR023165">
    <property type="entry name" value="rRNA_Ade_diMease-like_C"/>
</dbReference>
<feature type="binding site" evidence="7 8">
    <location>
        <position position="31"/>
    </location>
    <ligand>
        <name>S-adenosyl-L-methionine</name>
        <dbReference type="ChEBI" id="CHEBI:59789"/>
    </ligand>
</feature>
<evidence type="ECO:0000313" key="11">
    <source>
        <dbReference type="Proteomes" id="UP000178187"/>
    </source>
</evidence>
<dbReference type="GO" id="GO:0005829">
    <property type="term" value="C:cytosol"/>
    <property type="evidence" value="ECO:0007669"/>
    <property type="project" value="TreeGrafter"/>
</dbReference>
<evidence type="ECO:0000256" key="6">
    <source>
        <dbReference type="ARBA" id="ARBA00022884"/>
    </source>
</evidence>
<name>A0A1G1KT10_9BACT</name>
<gene>
    <name evidence="7" type="primary">rsmA</name>
    <name evidence="7" type="synonym">ksgA</name>
    <name evidence="10" type="ORF">A3G33_03910</name>
</gene>
<feature type="binding site" evidence="7 8">
    <location>
        <position position="103"/>
    </location>
    <ligand>
        <name>S-adenosyl-L-methionine</name>
        <dbReference type="ChEBI" id="CHEBI:59789"/>
    </ligand>
</feature>
<dbReference type="PANTHER" id="PTHR11727">
    <property type="entry name" value="DIMETHYLADENOSINE TRANSFERASE"/>
    <property type="match status" value="1"/>
</dbReference>
<dbReference type="InterPro" id="IPR001737">
    <property type="entry name" value="KsgA/Erm"/>
</dbReference>
<dbReference type="InterPro" id="IPR020596">
    <property type="entry name" value="rRNA_Ade_Mease_Trfase_CS"/>
</dbReference>
<dbReference type="SMART" id="SM00650">
    <property type="entry name" value="rADc"/>
    <property type="match status" value="1"/>
</dbReference>
<dbReference type="CDD" id="cd02440">
    <property type="entry name" value="AdoMet_MTases"/>
    <property type="match status" value="1"/>
</dbReference>
<dbReference type="EMBL" id="MHFR01000056">
    <property type="protein sequence ID" value="OGW95932.1"/>
    <property type="molecule type" value="Genomic_DNA"/>
</dbReference>
<comment type="subcellular location">
    <subcellularLocation>
        <location evidence="7">Cytoplasm</location>
    </subcellularLocation>
</comment>
<dbReference type="PANTHER" id="PTHR11727:SF7">
    <property type="entry name" value="DIMETHYLADENOSINE TRANSFERASE-RELATED"/>
    <property type="match status" value="1"/>
</dbReference>
<comment type="caution">
    <text evidence="10">The sequence shown here is derived from an EMBL/GenBank/DDBJ whole genome shotgun (WGS) entry which is preliminary data.</text>
</comment>
<evidence type="ECO:0000256" key="7">
    <source>
        <dbReference type="HAMAP-Rule" id="MF_00607"/>
    </source>
</evidence>
<dbReference type="Gene3D" id="1.10.8.100">
    <property type="entry name" value="Ribosomal RNA adenine dimethylase-like, domain 2"/>
    <property type="match status" value="1"/>
</dbReference>
<dbReference type="NCBIfam" id="TIGR00755">
    <property type="entry name" value="ksgA"/>
    <property type="match status" value="1"/>
</dbReference>
<keyword evidence="6 7" id="KW-0694">RNA-binding</keyword>
<evidence type="ECO:0000259" key="9">
    <source>
        <dbReference type="SMART" id="SM00650"/>
    </source>
</evidence>
<keyword evidence="3 7" id="KW-0489">Methyltransferase</keyword>
<sequence>MHSISSEPMHQIQLLKKYGLSIRGFRGQHLLVDENIQRKIVEFVKVEPGEKIVEIGPGLGAITELLLDKGARVVAVEKDRKFVEILECELGKTYENLKLVSGDILKFDFEKCAKNERLKVVGNIPYYITTDIILFLIKNRKWIDSAYLTMQKEYADRIFAQPGSKSYSRLTLLVRFYADICRGFEISRTCFTPPPDVDSTTISFTFWEKPPVDIDEELLFQVIQSGFSSRRKNILNTLSAGFEGRLTKEKVKNVLDSCGIDLNARAESLMLKDFIRLAEHIGKVLAK</sequence>
<evidence type="ECO:0000256" key="5">
    <source>
        <dbReference type="ARBA" id="ARBA00022691"/>
    </source>
</evidence>
<dbReference type="Pfam" id="PF00398">
    <property type="entry name" value="RrnaAD"/>
    <property type="match status" value="1"/>
</dbReference>
<dbReference type="EC" id="2.1.1.182" evidence="7"/>
<feature type="binding site" evidence="7 8">
    <location>
        <position position="77"/>
    </location>
    <ligand>
        <name>S-adenosyl-L-methionine</name>
        <dbReference type="ChEBI" id="CHEBI:59789"/>
    </ligand>
</feature>
<comment type="similarity">
    <text evidence="7">Belongs to the class I-like SAM-binding methyltransferase superfamily. rRNA adenine N(6)-methyltransferase family. RsmA subfamily.</text>
</comment>
<feature type="binding site" evidence="7 8">
    <location>
        <position position="123"/>
    </location>
    <ligand>
        <name>S-adenosyl-L-methionine</name>
        <dbReference type="ChEBI" id="CHEBI:59789"/>
    </ligand>
</feature>
<accession>A0A1G1KT10</accession>
<feature type="domain" description="Ribosomal RNA adenine methylase transferase N-terminal" evidence="9">
    <location>
        <begin position="36"/>
        <end position="208"/>
    </location>
</feature>
<feature type="binding site" evidence="7 8">
    <location>
        <position position="29"/>
    </location>
    <ligand>
        <name>S-adenosyl-L-methionine</name>
        <dbReference type="ChEBI" id="CHEBI:59789"/>
    </ligand>
</feature>
<keyword evidence="2 7" id="KW-0698">rRNA processing</keyword>
<dbReference type="GO" id="GO:0003723">
    <property type="term" value="F:RNA binding"/>
    <property type="evidence" value="ECO:0007669"/>
    <property type="project" value="UniProtKB-UniRule"/>
</dbReference>
<dbReference type="PROSITE" id="PS01131">
    <property type="entry name" value="RRNA_A_DIMETH"/>
    <property type="match status" value="1"/>
</dbReference>
<proteinExistence type="inferred from homology"/>
<comment type="function">
    <text evidence="7">Specifically dimethylates two adjacent adenosines (A1518 and A1519) in the loop of a conserved hairpin near the 3'-end of 16S rRNA in the 30S particle. May play a critical role in biogenesis of 30S subunits.</text>
</comment>
<evidence type="ECO:0000256" key="4">
    <source>
        <dbReference type="ARBA" id="ARBA00022679"/>
    </source>
</evidence>
<dbReference type="InterPro" id="IPR020598">
    <property type="entry name" value="rRNA_Ade_methylase_Trfase_N"/>
</dbReference>
<evidence type="ECO:0000256" key="1">
    <source>
        <dbReference type="ARBA" id="ARBA00022490"/>
    </source>
</evidence>